<keyword evidence="2" id="KW-1185">Reference proteome</keyword>
<name>A0A0S7BY63_9BACT</name>
<gene>
    <name evidence="1" type="ORF">TBC1_1120</name>
</gene>
<dbReference type="EMBL" id="DF968182">
    <property type="protein sequence ID" value="GAP41894.1"/>
    <property type="molecule type" value="Genomic_DNA"/>
</dbReference>
<organism evidence="1">
    <name type="scientific">Lentimicrobium saccharophilum</name>
    <dbReference type="NCBI Taxonomy" id="1678841"/>
    <lineage>
        <taxon>Bacteria</taxon>
        <taxon>Pseudomonadati</taxon>
        <taxon>Bacteroidota</taxon>
        <taxon>Bacteroidia</taxon>
        <taxon>Bacteroidales</taxon>
        <taxon>Lentimicrobiaceae</taxon>
        <taxon>Lentimicrobium</taxon>
    </lineage>
</organism>
<accession>A0A0S7BY63</accession>
<dbReference type="STRING" id="1678841.TBC1_1120"/>
<evidence type="ECO:0000313" key="2">
    <source>
        <dbReference type="Proteomes" id="UP000053091"/>
    </source>
</evidence>
<protein>
    <submittedName>
        <fullName evidence="1">Uncharacterized protein</fullName>
    </submittedName>
</protein>
<dbReference type="AlphaFoldDB" id="A0A0S7BY63"/>
<dbReference type="Proteomes" id="UP000053091">
    <property type="component" value="Unassembled WGS sequence"/>
</dbReference>
<proteinExistence type="predicted"/>
<reference evidence="1" key="1">
    <citation type="journal article" date="2015" name="Genome Announc.">
        <title>Draft Genome Sequence of Bacteroidales Strain TBC1, a Novel Isolate from a Methanogenic Wastewater Treatment System.</title>
        <authorList>
            <person name="Tourlousse D.M."/>
            <person name="Matsuura N."/>
            <person name="Sun L."/>
            <person name="Toyonaga M."/>
            <person name="Kuroda K."/>
            <person name="Ohashi A."/>
            <person name="Cruz R."/>
            <person name="Yamaguchi T."/>
            <person name="Sekiguchi Y."/>
        </authorList>
    </citation>
    <scope>NUCLEOTIDE SEQUENCE [LARGE SCALE GENOMIC DNA]</scope>
    <source>
        <strain evidence="1">TBC1</strain>
    </source>
</reference>
<sequence length="67" mass="7863">MYKKEGICEEKTVGCAGRHIFFSTEKRYVPNPQSLRFNRYLSAMDFYIIFSKRPVSCQPMKLSCFAI</sequence>
<evidence type="ECO:0000313" key="1">
    <source>
        <dbReference type="EMBL" id="GAP41894.1"/>
    </source>
</evidence>